<sequence>MSSLGWGQASGSSGTSRWWKLLWQLNLPPKIKNFVWKASLNFIPSYANLTRHDRNLSSSLPLAGVFGTGETPLYVIINSSPTIWLVLGAMDYLWKYQDANIGGLASMGPSSNNVGNEKSSIEIDLVLGEFNIFVDDGIRYEDREIGMGALVYNHTEHVLFLSAGTRP</sequence>
<dbReference type="Pfam" id="PF13966">
    <property type="entry name" value="zf-RVT"/>
    <property type="match status" value="1"/>
</dbReference>
<reference evidence="2" key="1">
    <citation type="submission" date="2018-11" db="EMBL/GenBank/DDBJ databases">
        <authorList>
            <person name="Grassa J C."/>
        </authorList>
    </citation>
    <scope>NUCLEOTIDE SEQUENCE [LARGE SCALE GENOMIC DNA]</scope>
</reference>
<keyword evidence="3" id="KW-1185">Reference proteome</keyword>
<accession>A0A803QEC9</accession>
<feature type="domain" description="Reverse transcriptase zinc-binding" evidence="1">
    <location>
        <begin position="6"/>
        <end position="58"/>
    </location>
</feature>
<proteinExistence type="predicted"/>
<evidence type="ECO:0000259" key="1">
    <source>
        <dbReference type="Pfam" id="PF13966"/>
    </source>
</evidence>
<organism evidence="2 3">
    <name type="scientific">Cannabis sativa</name>
    <name type="common">Hemp</name>
    <name type="synonym">Marijuana</name>
    <dbReference type="NCBI Taxonomy" id="3483"/>
    <lineage>
        <taxon>Eukaryota</taxon>
        <taxon>Viridiplantae</taxon>
        <taxon>Streptophyta</taxon>
        <taxon>Embryophyta</taxon>
        <taxon>Tracheophyta</taxon>
        <taxon>Spermatophyta</taxon>
        <taxon>Magnoliopsida</taxon>
        <taxon>eudicotyledons</taxon>
        <taxon>Gunneridae</taxon>
        <taxon>Pentapetalae</taxon>
        <taxon>rosids</taxon>
        <taxon>fabids</taxon>
        <taxon>Rosales</taxon>
        <taxon>Cannabaceae</taxon>
        <taxon>Cannabis</taxon>
    </lineage>
</organism>
<dbReference type="AlphaFoldDB" id="A0A803QEC9"/>
<dbReference type="Gramene" id="evm.model.09.1411">
    <property type="protein sequence ID" value="cds.evm.model.09.1411"/>
    <property type="gene ID" value="evm.TU.09.1411"/>
</dbReference>
<dbReference type="EMBL" id="UZAU01000768">
    <property type="status" value="NOT_ANNOTATED_CDS"/>
    <property type="molecule type" value="Genomic_DNA"/>
</dbReference>
<dbReference type="Proteomes" id="UP000596661">
    <property type="component" value="Chromosome 9"/>
</dbReference>
<name>A0A803QEC9_CANSA</name>
<protein>
    <recommendedName>
        <fullName evidence="1">Reverse transcriptase zinc-binding domain-containing protein</fullName>
    </recommendedName>
</protein>
<dbReference type="InterPro" id="IPR026960">
    <property type="entry name" value="RVT-Znf"/>
</dbReference>
<evidence type="ECO:0000313" key="3">
    <source>
        <dbReference type="Proteomes" id="UP000596661"/>
    </source>
</evidence>
<dbReference type="EnsemblPlants" id="evm.model.09.1411">
    <property type="protein sequence ID" value="cds.evm.model.09.1411"/>
    <property type="gene ID" value="evm.TU.09.1411"/>
</dbReference>
<evidence type="ECO:0000313" key="2">
    <source>
        <dbReference type="EnsemblPlants" id="cds.evm.model.09.1411"/>
    </source>
</evidence>
<reference evidence="2" key="2">
    <citation type="submission" date="2021-03" db="UniProtKB">
        <authorList>
            <consortium name="EnsemblPlants"/>
        </authorList>
    </citation>
    <scope>IDENTIFICATION</scope>
</reference>